<proteinExistence type="inferred from homology"/>
<evidence type="ECO:0000313" key="17">
    <source>
        <dbReference type="EMBL" id="KAI1889727.1"/>
    </source>
</evidence>
<feature type="compositionally biased region" description="Low complexity" evidence="14">
    <location>
        <begin position="1840"/>
        <end position="1853"/>
    </location>
</feature>
<keyword evidence="9" id="KW-0418">Kinase</keyword>
<comment type="similarity">
    <text evidence="2">Belongs to the protein kinase superfamily. TKL Ser/Thr protein kinase family. ROCO subfamily.</text>
</comment>
<feature type="domain" description="Roc" evidence="16">
    <location>
        <begin position="595"/>
        <end position="789"/>
    </location>
</feature>
<dbReference type="OrthoDB" id="1866797at2759"/>
<keyword evidence="11" id="KW-0342">GTP-binding</keyword>
<dbReference type="InterPro" id="IPR057263">
    <property type="entry name" value="COR-B"/>
</dbReference>
<dbReference type="Gene3D" id="3.80.10.10">
    <property type="entry name" value="Ribonuclease Inhibitor"/>
    <property type="match status" value="2"/>
</dbReference>
<dbReference type="GO" id="GO:0005525">
    <property type="term" value="F:GTP binding"/>
    <property type="evidence" value="ECO:0007669"/>
    <property type="project" value="UniProtKB-KW"/>
</dbReference>
<dbReference type="SUPFAM" id="SSF48403">
    <property type="entry name" value="Ankyrin repeat"/>
    <property type="match status" value="1"/>
</dbReference>
<comment type="catalytic activity">
    <reaction evidence="12">
        <text>L-threonyl-[protein] + ATP = O-phospho-L-threonyl-[protein] + ADP + H(+)</text>
        <dbReference type="Rhea" id="RHEA:46608"/>
        <dbReference type="Rhea" id="RHEA-COMP:11060"/>
        <dbReference type="Rhea" id="RHEA-COMP:11605"/>
        <dbReference type="ChEBI" id="CHEBI:15378"/>
        <dbReference type="ChEBI" id="CHEBI:30013"/>
        <dbReference type="ChEBI" id="CHEBI:30616"/>
        <dbReference type="ChEBI" id="CHEBI:61977"/>
        <dbReference type="ChEBI" id="CHEBI:456216"/>
        <dbReference type="EC" id="2.7.11.1"/>
    </reaction>
</comment>
<evidence type="ECO:0000256" key="2">
    <source>
        <dbReference type="ARBA" id="ARBA00008171"/>
    </source>
</evidence>
<feature type="compositionally biased region" description="Low complexity" evidence="14">
    <location>
        <begin position="1877"/>
        <end position="1888"/>
    </location>
</feature>
<dbReference type="Pfam" id="PF08477">
    <property type="entry name" value="Roc"/>
    <property type="match status" value="1"/>
</dbReference>
<dbReference type="SMART" id="SM00220">
    <property type="entry name" value="S_TKc"/>
    <property type="match status" value="1"/>
</dbReference>
<keyword evidence="4" id="KW-0723">Serine/threonine-protein kinase</keyword>
<dbReference type="PROSITE" id="PS50011">
    <property type="entry name" value="PROTEIN_KINASE_DOM"/>
    <property type="match status" value="1"/>
</dbReference>
<dbReference type="Gene3D" id="3.40.50.300">
    <property type="entry name" value="P-loop containing nucleotide triphosphate hydrolases"/>
    <property type="match status" value="1"/>
</dbReference>
<dbReference type="Pfam" id="PF13855">
    <property type="entry name" value="LRR_8"/>
    <property type="match status" value="2"/>
</dbReference>
<feature type="region of interest" description="Disordered" evidence="14">
    <location>
        <begin position="1832"/>
        <end position="1888"/>
    </location>
</feature>
<dbReference type="GO" id="GO:0004674">
    <property type="term" value="F:protein serine/threonine kinase activity"/>
    <property type="evidence" value="ECO:0007669"/>
    <property type="project" value="UniProtKB-KW"/>
</dbReference>
<dbReference type="InterPro" id="IPR036322">
    <property type="entry name" value="WD40_repeat_dom_sf"/>
</dbReference>
<evidence type="ECO:0000259" key="16">
    <source>
        <dbReference type="PROSITE" id="PS51424"/>
    </source>
</evidence>
<dbReference type="InterPro" id="IPR002110">
    <property type="entry name" value="Ankyrin_rpt"/>
</dbReference>
<dbReference type="InterPro" id="IPR001611">
    <property type="entry name" value="Leu-rich_rpt"/>
</dbReference>
<feature type="region of interest" description="Disordered" evidence="14">
    <location>
        <begin position="1135"/>
        <end position="1161"/>
    </location>
</feature>
<dbReference type="PROSITE" id="PS51450">
    <property type="entry name" value="LRR"/>
    <property type="match status" value="2"/>
</dbReference>
<dbReference type="SMART" id="SM00248">
    <property type="entry name" value="ANK"/>
    <property type="match status" value="4"/>
</dbReference>
<comment type="cofactor">
    <cofactor evidence="1">
        <name>Mg(2+)</name>
        <dbReference type="ChEBI" id="CHEBI:18420"/>
    </cofactor>
</comment>
<keyword evidence="7" id="KW-0677">Repeat</keyword>
<dbReference type="Pfam" id="PF07714">
    <property type="entry name" value="PK_Tyr_Ser-Thr"/>
    <property type="match status" value="1"/>
</dbReference>
<dbReference type="EMBL" id="JAERUA010000015">
    <property type="protein sequence ID" value="KAI1889727.1"/>
    <property type="molecule type" value="Genomic_DNA"/>
</dbReference>
<evidence type="ECO:0000256" key="6">
    <source>
        <dbReference type="ARBA" id="ARBA00022679"/>
    </source>
</evidence>
<keyword evidence="5" id="KW-0433">Leucine-rich repeat</keyword>
<dbReference type="GO" id="GO:0009966">
    <property type="term" value="P:regulation of signal transduction"/>
    <property type="evidence" value="ECO:0007669"/>
    <property type="project" value="UniProtKB-ARBA"/>
</dbReference>
<comment type="catalytic activity">
    <reaction evidence="13">
        <text>L-seryl-[protein] + ATP = O-phospho-L-seryl-[protein] + ADP + H(+)</text>
        <dbReference type="Rhea" id="RHEA:17989"/>
        <dbReference type="Rhea" id="RHEA-COMP:9863"/>
        <dbReference type="Rhea" id="RHEA-COMP:11604"/>
        <dbReference type="ChEBI" id="CHEBI:15378"/>
        <dbReference type="ChEBI" id="CHEBI:29999"/>
        <dbReference type="ChEBI" id="CHEBI:30616"/>
        <dbReference type="ChEBI" id="CHEBI:83421"/>
        <dbReference type="ChEBI" id="CHEBI:456216"/>
        <dbReference type="EC" id="2.7.11.1"/>
    </reaction>
</comment>
<dbReference type="FunFam" id="3.80.10.10:FF:000091">
    <property type="entry name" value="leucine-rich repeat serine/threonine-protein kinase 1"/>
    <property type="match status" value="1"/>
</dbReference>
<dbReference type="Gene3D" id="3.30.70.1390">
    <property type="entry name" value="ROC domain from the Parkinson's disease-associated leucine-rich repeat kinase 2"/>
    <property type="match status" value="1"/>
</dbReference>
<dbReference type="InterPro" id="IPR020859">
    <property type="entry name" value="ROC"/>
</dbReference>
<evidence type="ECO:0000256" key="13">
    <source>
        <dbReference type="ARBA" id="ARBA00048679"/>
    </source>
</evidence>
<dbReference type="EC" id="2.7.11.1" evidence="3"/>
<dbReference type="SMART" id="SM00364">
    <property type="entry name" value="LRR_BAC"/>
    <property type="match status" value="8"/>
</dbReference>
<dbReference type="PANTHER" id="PTHR48056">
    <property type="entry name" value="LRR RECEPTOR-LIKE SERINE/THREONINE-PROTEIN KINASE-RELATED"/>
    <property type="match status" value="1"/>
</dbReference>
<evidence type="ECO:0000256" key="11">
    <source>
        <dbReference type="ARBA" id="ARBA00023134"/>
    </source>
</evidence>
<evidence type="ECO:0000256" key="12">
    <source>
        <dbReference type="ARBA" id="ARBA00047899"/>
    </source>
</evidence>
<dbReference type="SUPFAM" id="SSF56112">
    <property type="entry name" value="Protein kinase-like (PK-like)"/>
    <property type="match status" value="1"/>
</dbReference>
<evidence type="ECO:0000259" key="15">
    <source>
        <dbReference type="PROSITE" id="PS50011"/>
    </source>
</evidence>
<dbReference type="SUPFAM" id="SSF52540">
    <property type="entry name" value="P-loop containing nucleoside triphosphate hydrolases"/>
    <property type="match status" value="1"/>
</dbReference>
<dbReference type="SMART" id="SM00369">
    <property type="entry name" value="LRR_TYP"/>
    <property type="match status" value="7"/>
</dbReference>
<evidence type="ECO:0000256" key="1">
    <source>
        <dbReference type="ARBA" id="ARBA00001946"/>
    </source>
</evidence>
<evidence type="ECO:0000256" key="5">
    <source>
        <dbReference type="ARBA" id="ARBA00022614"/>
    </source>
</evidence>
<dbReference type="InterPro" id="IPR003591">
    <property type="entry name" value="Leu-rich_rpt_typical-subtyp"/>
</dbReference>
<keyword evidence="6" id="KW-0808">Transferase</keyword>
<dbReference type="InterPro" id="IPR001245">
    <property type="entry name" value="Ser-Thr/Tyr_kinase_cat_dom"/>
</dbReference>
<dbReference type="PROSITE" id="PS51424">
    <property type="entry name" value="ROC"/>
    <property type="match status" value="1"/>
</dbReference>
<comment type="caution">
    <text evidence="17">The sequence shown here is derived from an EMBL/GenBank/DDBJ whole genome shotgun (WGS) entry which is preliminary data.</text>
</comment>
<dbReference type="SUPFAM" id="SSF52058">
    <property type="entry name" value="L domain-like"/>
    <property type="match status" value="1"/>
</dbReference>
<sequence>MGGKQSVLGNSTFGKSPTLENIQAAYRDGESGKAQELIRICCGESGGVRLERLELLCMAAQHGDVESVHYLVREERTPVPKEPGEDNPAILAAHYGHLQVVKELLDSVPGPCIPRDLLNWMLATACQRGHLEVVKLLVQGYSADAEDCAIRNDDFAVITGLPLYAAARAGNREISCFLLQHGAGFSSYTLMDHPAFSRELLRTQFMEAIAAEDSGEVEDALSICWSGLKLPWLELDWFIDLSARITRIDLSTNGLSSLPSVVPWGLIHLHSLDLSENQLKELPTPRSSQEIICTQLHEVNLSQNELACLPSGLLHLTHIKKLSAAKNQLKALFDIPDGTNWIGLRKLEELDVSDNCLTSLSSSVMHCFKSLVSLNVSRNKLSEFPDPWACPLKYCRAASNEIGFLPDTISIFWRTQLKEVDFSENALKELPAYIFELEALISLKLCGNQLSALPSPTKWKCSQLKMLDLSRNQLGRHVEGTKTKKLAFFTTWHRRDPDPASAIDFPTILRDSLEVLFLNDNQLDAVPQSVCSLRNLSELYLSNNPGIRELPSELGQLSNLWQLDIEDLNIANIPVEVKKEGPAAVLSFLRAHLRKAEPCKLLKMIVVGPPRQGKTTLLEALQTGRVGQFLPAESSIRTSAWTLERPSGVKASMDSVEFNVWDIGGPASMSTVNQCFFTDKAVYVVIWNLALGEEAVANLQSWLLNIEARAPNSAVVVVGTHLDLIDTKFRTERIATLRAYILALCRSPSGARASGYPDITWKHLHEVSCKTLEGLDGLKRLIYQVSCSMKDVTGSASCQKLVGRLIPKSYLVLQDAVIAERQRRDAADEVQYLTDIQLDQVIEQNPGSDIKDYEDLQTAISFLIETGTLLHFPDTSHGLCKLYFLDAVWLSECLERIIHIKSSRSVARNGVIRAEDLRMLLVGTGFTDQTEEQYFQFLAKFEIALPVASNSYLLPHLLPPKPAMDIFGFRQRTTNTIQRLFKMSFVPAGFWERFIARMLISLTEMDLQTFENKKNAKSLRNRNTVIYSFAGNQQRNRCSTFRVRRSQTVYWKEGLLVTFDGGFLSVESSDVNWKRKKSGGIKIICQSETRDFSAMAFITDHVNSLIEQWFPALTASESDGTLLIEQYAPCPDCAAAAEQGAEEPPANPGPGTGPSSDKSSSPVHYFNMEDCVIAAVEKDHVICPNHPERPVPLQELVPEIFMTDFPARLFLENSQLECSEQEQDVLGQGGSGTIIYRAKYRELPVAIKRFHFKKCRQQSLDRSTDTMVKHLQSMDASRNFSEFRQEASMLHSLQHPCIVALLGISIHPLCFALQLAPCGSLNTVLEEHAKGAQYMPLGHMLTFRAAYQIAAGLAYLHRKNIIFCDLKSDNILVWSLEVCDPVNIKLSDYGISRQSFHEGALGVEGTPGYQAPEIKPGIVYDEKVDMFSYGMVLFELLSGRRPVLGHHQLQIAKKLSKGIRPTLGSPEEVQFHCLQSLMIECWDTKPEKRPLAMPLLRQMQEPSFPCFKYLLPCERHSQLFLSSQQGHSAVFWDGDKDDRNYTVVNIEKGQMEVRRMACPGPRLSCQMKIENSLWTATEEQHIFIYSLKDMCPLSHPQKELSCPAVVTCLFTVPAKKETLALVFVGMADGLVAVYTLVNDMPLERETYLCSHSLNKSVFHLEDDDPRQKPYPVRSMVLVRSGSEVWYTNGPGLLVIDCISLRAVRRLDPYLHPSTVVSLASCSSGGWGEEAVWCLDDHTNTLLMYHAASYQLCASYHCGDTNPLRDMFAIQRPTGVELPPPPALFQELDSPTEEPSPGEVTILYSEETGTQIIHHQDSLTDYCSMSSSSISSEQLGHMGRSSSGALSSLASSGSTPFSTDCEDGDRLQGDPSPAEPLQSHTPPHQQIQTPPHLQAHSILAVRGTLWIPRRGGDVMVIELQQQGGLLRGRVIAVLSAPGLAQYGTLVEAALVAKDAVVCGFRNENMEWCLAVWRGWGARELEIFYQSYEELGRLETSMRKRR</sequence>
<dbReference type="Pfam" id="PF25497">
    <property type="entry name" value="COR-B"/>
    <property type="match status" value="1"/>
</dbReference>
<evidence type="ECO:0000313" key="18">
    <source>
        <dbReference type="Proteomes" id="UP000829720"/>
    </source>
</evidence>
<reference evidence="17" key="1">
    <citation type="submission" date="2021-01" db="EMBL/GenBank/DDBJ databases">
        <authorList>
            <person name="Zahm M."/>
            <person name="Roques C."/>
            <person name="Cabau C."/>
            <person name="Klopp C."/>
            <person name="Donnadieu C."/>
            <person name="Jouanno E."/>
            <person name="Lampietro C."/>
            <person name="Louis A."/>
            <person name="Herpin A."/>
            <person name="Echchiki A."/>
            <person name="Berthelot C."/>
            <person name="Parey E."/>
            <person name="Roest-Crollius H."/>
            <person name="Braasch I."/>
            <person name="Postlethwait J."/>
            <person name="Bobe J."/>
            <person name="Montfort J."/>
            <person name="Bouchez O."/>
            <person name="Begum T."/>
            <person name="Mejri S."/>
            <person name="Adams A."/>
            <person name="Chen W.-J."/>
            <person name="Guiguen Y."/>
        </authorList>
    </citation>
    <scope>NUCLEOTIDE SEQUENCE</scope>
    <source>
        <tissue evidence="17">Blood</tissue>
    </source>
</reference>
<dbReference type="SUPFAM" id="SSF50978">
    <property type="entry name" value="WD40 repeat-like"/>
    <property type="match status" value="1"/>
</dbReference>
<accession>A0A8T3D229</accession>
<dbReference type="InterPro" id="IPR011009">
    <property type="entry name" value="Kinase-like_dom_sf"/>
</dbReference>
<organism evidence="17 18">
    <name type="scientific">Albula goreensis</name>
    <dbReference type="NCBI Taxonomy" id="1534307"/>
    <lineage>
        <taxon>Eukaryota</taxon>
        <taxon>Metazoa</taxon>
        <taxon>Chordata</taxon>
        <taxon>Craniata</taxon>
        <taxon>Vertebrata</taxon>
        <taxon>Euteleostomi</taxon>
        <taxon>Actinopterygii</taxon>
        <taxon>Neopterygii</taxon>
        <taxon>Teleostei</taxon>
        <taxon>Albuliformes</taxon>
        <taxon>Albulidae</taxon>
        <taxon>Albula</taxon>
    </lineage>
</organism>
<feature type="compositionally biased region" description="Low complexity" evidence="14">
    <location>
        <begin position="1135"/>
        <end position="1144"/>
    </location>
</feature>
<evidence type="ECO:0000256" key="9">
    <source>
        <dbReference type="ARBA" id="ARBA00022777"/>
    </source>
</evidence>
<evidence type="ECO:0000256" key="10">
    <source>
        <dbReference type="ARBA" id="ARBA00022840"/>
    </source>
</evidence>
<dbReference type="InterPro" id="IPR027417">
    <property type="entry name" value="P-loop_NTPase"/>
</dbReference>
<evidence type="ECO:0000256" key="14">
    <source>
        <dbReference type="SAM" id="MobiDB-lite"/>
    </source>
</evidence>
<dbReference type="InterPro" id="IPR050647">
    <property type="entry name" value="Plant_LRR-RLKs"/>
</dbReference>
<dbReference type="PANTHER" id="PTHR48056:SF81">
    <property type="entry name" value="RECEPTOR PROTEIN-TYROSINE KINASE CEPR1"/>
    <property type="match status" value="1"/>
</dbReference>
<feature type="domain" description="Protein kinase" evidence="15">
    <location>
        <begin position="1220"/>
        <end position="1504"/>
    </location>
</feature>
<protein>
    <recommendedName>
        <fullName evidence="3">non-specific serine/threonine protein kinase</fullName>
        <ecNumber evidence="3">2.7.11.1</ecNumber>
    </recommendedName>
</protein>
<dbReference type="FunFam" id="1.10.510.10:FF:000361">
    <property type="entry name" value="Leucine-rich repeat serine/threonine-protein kinase 1"/>
    <property type="match status" value="1"/>
</dbReference>
<dbReference type="Proteomes" id="UP000829720">
    <property type="component" value="Unassembled WGS sequence"/>
</dbReference>
<keyword evidence="18" id="KW-1185">Reference proteome</keyword>
<name>A0A8T3D229_9TELE</name>
<dbReference type="Gene3D" id="1.10.510.10">
    <property type="entry name" value="Transferase(Phosphotransferase) domain 1"/>
    <property type="match status" value="1"/>
</dbReference>
<dbReference type="InterPro" id="IPR032171">
    <property type="entry name" value="COR-A"/>
</dbReference>
<evidence type="ECO:0000256" key="4">
    <source>
        <dbReference type="ARBA" id="ARBA00022527"/>
    </source>
</evidence>
<dbReference type="Gene3D" id="1.25.40.20">
    <property type="entry name" value="Ankyrin repeat-containing domain"/>
    <property type="match status" value="1"/>
</dbReference>
<dbReference type="Pfam" id="PF12796">
    <property type="entry name" value="Ank_2"/>
    <property type="match status" value="1"/>
</dbReference>
<dbReference type="InterPro" id="IPR036770">
    <property type="entry name" value="Ankyrin_rpt-contain_sf"/>
</dbReference>
<evidence type="ECO:0000256" key="8">
    <source>
        <dbReference type="ARBA" id="ARBA00022741"/>
    </source>
</evidence>
<gene>
    <name evidence="17" type="ORF">AGOR_G00165920</name>
</gene>
<dbReference type="InterPro" id="IPR000719">
    <property type="entry name" value="Prot_kinase_dom"/>
</dbReference>
<evidence type="ECO:0000256" key="7">
    <source>
        <dbReference type="ARBA" id="ARBA00022737"/>
    </source>
</evidence>
<dbReference type="InterPro" id="IPR032675">
    <property type="entry name" value="LRR_dom_sf"/>
</dbReference>
<dbReference type="GO" id="GO:0005524">
    <property type="term" value="F:ATP binding"/>
    <property type="evidence" value="ECO:0007669"/>
    <property type="project" value="UniProtKB-KW"/>
</dbReference>
<keyword evidence="10" id="KW-0067">ATP-binding</keyword>
<evidence type="ECO:0000256" key="3">
    <source>
        <dbReference type="ARBA" id="ARBA00012513"/>
    </source>
</evidence>
<keyword evidence="8" id="KW-0547">Nucleotide-binding</keyword>
<dbReference type="Pfam" id="PF16095">
    <property type="entry name" value="COR-A"/>
    <property type="match status" value="1"/>
</dbReference>